<dbReference type="AlphaFoldDB" id="A7NK48"/>
<proteinExistence type="predicted"/>
<dbReference type="PIRSF" id="PIRSF019217">
    <property type="entry name" value="Acetone_carboxlyase_gsu"/>
    <property type="match status" value="1"/>
</dbReference>
<sequence>MTGHCKLWSNAMTHYDISTIADLVDGRLEWPQLKAMMSNFKDPDRFDKYIAVLQERVPWDDQILLPLGPHLFIVRKADGSIVTKSRSGYEFGDYRQNWKLKARIRVRDTEASLQELYPAMMHCTPGWMELREYIDPLDGTLLEVEAVPPGYPIVHSFQPDLETFYREWLGREL</sequence>
<name>A7NK48_ROSCS</name>
<dbReference type="STRING" id="383372.Rcas_1776"/>
<dbReference type="InterPro" id="IPR016750">
    <property type="entry name" value="Aceto_COase_bsu/gsu"/>
</dbReference>
<evidence type="ECO:0000313" key="2">
    <source>
        <dbReference type="Proteomes" id="UP000000263"/>
    </source>
</evidence>
<dbReference type="Pfam" id="PF08882">
    <property type="entry name" value="Acetone_carb_G"/>
    <property type="match status" value="1"/>
</dbReference>
<dbReference type="EMBL" id="CP000804">
    <property type="protein sequence ID" value="ABU57868.1"/>
    <property type="molecule type" value="Genomic_DNA"/>
</dbReference>
<evidence type="ECO:0000313" key="1">
    <source>
        <dbReference type="EMBL" id="ABU57868.1"/>
    </source>
</evidence>
<accession>A7NK48</accession>
<dbReference type="Proteomes" id="UP000000263">
    <property type="component" value="Chromosome"/>
</dbReference>
<organism evidence="1 2">
    <name type="scientific">Roseiflexus castenholzii (strain DSM 13941 / HLO8)</name>
    <dbReference type="NCBI Taxonomy" id="383372"/>
    <lineage>
        <taxon>Bacteria</taxon>
        <taxon>Bacillati</taxon>
        <taxon>Chloroflexota</taxon>
        <taxon>Chloroflexia</taxon>
        <taxon>Chloroflexales</taxon>
        <taxon>Roseiflexineae</taxon>
        <taxon>Roseiflexaceae</taxon>
        <taxon>Roseiflexus</taxon>
    </lineage>
</organism>
<dbReference type="KEGG" id="rca:Rcas_1776"/>
<reference evidence="1 2" key="1">
    <citation type="submission" date="2007-08" db="EMBL/GenBank/DDBJ databases">
        <title>Complete sequence of Roseiflexus castenholzii DSM 13941.</title>
        <authorList>
            <consortium name="US DOE Joint Genome Institute"/>
            <person name="Copeland A."/>
            <person name="Lucas S."/>
            <person name="Lapidus A."/>
            <person name="Barry K."/>
            <person name="Glavina del Rio T."/>
            <person name="Dalin E."/>
            <person name="Tice H."/>
            <person name="Pitluck S."/>
            <person name="Thompson L.S."/>
            <person name="Brettin T."/>
            <person name="Bruce D."/>
            <person name="Detter J.C."/>
            <person name="Han C."/>
            <person name="Tapia R."/>
            <person name="Schmutz J."/>
            <person name="Larimer F."/>
            <person name="Land M."/>
            <person name="Hauser L."/>
            <person name="Kyrpides N."/>
            <person name="Mikhailova N."/>
            <person name="Bryant D.A."/>
            <person name="Hanada S."/>
            <person name="Tsukatani Y."/>
            <person name="Richardson P."/>
        </authorList>
    </citation>
    <scope>NUCLEOTIDE SEQUENCE [LARGE SCALE GENOMIC DNA]</scope>
    <source>
        <strain evidence="2">DSM 13941 / HLO8</strain>
    </source>
</reference>
<dbReference type="HOGENOM" id="CLU_1641736_0_0_0"/>
<keyword evidence="2" id="KW-1185">Reference proteome</keyword>
<protein>
    <submittedName>
        <fullName evidence="1">Acetone carboxylase gamma subunit</fullName>
    </submittedName>
</protein>
<gene>
    <name evidence="1" type="ordered locus">Rcas_1776</name>
</gene>
<dbReference type="eggNOG" id="COG4647">
    <property type="taxonomic scope" value="Bacteria"/>
</dbReference>